<evidence type="ECO:0000313" key="4">
    <source>
        <dbReference type="EMBL" id="MDN3709385.1"/>
    </source>
</evidence>
<feature type="transmembrane region" description="Helical" evidence="1">
    <location>
        <begin position="59"/>
        <end position="82"/>
    </location>
</feature>
<keyword evidence="1" id="KW-1133">Transmembrane helix</keyword>
<reference evidence="2" key="3">
    <citation type="submission" date="2023-06" db="EMBL/GenBank/DDBJ databases">
        <authorList>
            <person name="Lucena T."/>
            <person name="Sun Q."/>
        </authorList>
    </citation>
    <scope>NUCLEOTIDE SEQUENCE</scope>
    <source>
        <strain evidence="2">CECT 7184</strain>
    </source>
</reference>
<evidence type="ECO:0008006" key="6">
    <source>
        <dbReference type="Google" id="ProtNLM"/>
    </source>
</evidence>
<proteinExistence type="predicted"/>
<feature type="transmembrane region" description="Helical" evidence="1">
    <location>
        <begin position="7"/>
        <end position="24"/>
    </location>
</feature>
<organism evidence="2 5">
    <name type="scientific">Paenimyroides ceti</name>
    <dbReference type="NCBI Taxonomy" id="395087"/>
    <lineage>
        <taxon>Bacteria</taxon>
        <taxon>Pseudomonadati</taxon>
        <taxon>Bacteroidota</taxon>
        <taxon>Flavobacteriia</taxon>
        <taxon>Flavobacteriales</taxon>
        <taxon>Flavobacteriaceae</taxon>
        <taxon>Paenimyroides</taxon>
    </lineage>
</organism>
<sequence length="91" mass="10869">MRRHKKIIICWLIGVIIILTFSYISGLQDDVYIEQYYEGVWYKDVLSSIKYFLLWVLPYWWLIIILIGSLLGIIIFLVTLLLGHIKSKTEY</sequence>
<evidence type="ECO:0000256" key="1">
    <source>
        <dbReference type="SAM" id="Phobius"/>
    </source>
</evidence>
<gene>
    <name evidence="2" type="ORF">QW060_16245</name>
    <name evidence="3" type="ORF">QW060_18860</name>
    <name evidence="4" type="ORF">QW060_20455</name>
</gene>
<dbReference type="EMBL" id="JAUFQU010000017">
    <property type="protein sequence ID" value="MDN3709115.1"/>
    <property type="molecule type" value="Genomic_DNA"/>
</dbReference>
<reference evidence="2" key="1">
    <citation type="journal article" date="2014" name="Int. J. Syst. Evol. Microbiol.">
        <title>Complete genome of a new Firmicutes species belonging to the dominant human colonic microbiota ('Ruminococcus bicirculans') reveals two chromosomes and a selective capacity to utilize plant glucans.</title>
        <authorList>
            <consortium name="NISC Comparative Sequencing Program"/>
            <person name="Wegmann U."/>
            <person name="Louis P."/>
            <person name="Goesmann A."/>
            <person name="Henrissat B."/>
            <person name="Duncan S.H."/>
            <person name="Flint H.J."/>
        </authorList>
    </citation>
    <scope>NUCLEOTIDE SEQUENCE</scope>
    <source>
        <strain evidence="2">CECT 7184</strain>
    </source>
</reference>
<comment type="caution">
    <text evidence="2">The sequence shown here is derived from an EMBL/GenBank/DDBJ whole genome shotgun (WGS) entry which is preliminary data.</text>
</comment>
<keyword evidence="5" id="KW-1185">Reference proteome</keyword>
<dbReference type="RefSeq" id="WP_290364509.1">
    <property type="nucleotide sequence ID" value="NZ_JAUFQU010000001.1"/>
</dbReference>
<name>A0ABT8D0A3_9FLAO</name>
<dbReference type="Proteomes" id="UP001242368">
    <property type="component" value="Unassembled WGS sequence"/>
</dbReference>
<dbReference type="EMBL" id="JAUFQU010000001">
    <property type="protein sequence ID" value="MDN3708654.1"/>
    <property type="molecule type" value="Genomic_DNA"/>
</dbReference>
<accession>A0ABT8D0A3</accession>
<dbReference type="EMBL" id="JAUFQU010000033">
    <property type="protein sequence ID" value="MDN3709385.1"/>
    <property type="molecule type" value="Genomic_DNA"/>
</dbReference>
<evidence type="ECO:0000313" key="3">
    <source>
        <dbReference type="EMBL" id="MDN3709115.1"/>
    </source>
</evidence>
<evidence type="ECO:0000313" key="2">
    <source>
        <dbReference type="EMBL" id="MDN3708654.1"/>
    </source>
</evidence>
<keyword evidence="1" id="KW-0812">Transmembrane</keyword>
<reference evidence="5" key="2">
    <citation type="journal article" date="2019" name="Int. J. Syst. Evol. Microbiol.">
        <title>The Global Catalogue of Microorganisms (GCM) 10K type strain sequencing project: providing services to taxonomists for standard genome sequencing and annotation.</title>
        <authorList>
            <consortium name="The Broad Institute Genomics Platform"/>
            <consortium name="The Broad Institute Genome Sequencing Center for Infectious Disease"/>
            <person name="Wu L."/>
            <person name="Ma J."/>
        </authorList>
    </citation>
    <scope>NUCLEOTIDE SEQUENCE [LARGE SCALE GENOMIC DNA]</scope>
    <source>
        <strain evidence="5">CECT 7184</strain>
    </source>
</reference>
<evidence type="ECO:0000313" key="5">
    <source>
        <dbReference type="Proteomes" id="UP001242368"/>
    </source>
</evidence>
<keyword evidence="1" id="KW-0472">Membrane</keyword>
<protein>
    <recommendedName>
        <fullName evidence="6">NADH dehydrogenase subunit 6</fullName>
    </recommendedName>
</protein>